<dbReference type="AlphaFoldDB" id="A0A1V9GR76"/>
<name>A0A1V9GR76_9XANT</name>
<dbReference type="EMBL" id="JPUO02000230">
    <property type="protein sequence ID" value="OQP73171.1"/>
    <property type="molecule type" value="Genomic_DNA"/>
</dbReference>
<evidence type="ECO:0000313" key="2">
    <source>
        <dbReference type="Proteomes" id="UP000050343"/>
    </source>
</evidence>
<sequence>MNIANQITARTVTVTSGDTGRATSKVSVELSGRPDPRWQSCFHFVVQGRDGFYMEGRPIFDQSNVEGVVRTGHVDAFRHELPEVLALTNTLSRAQAIKDADRR</sequence>
<proteinExistence type="predicted"/>
<organism evidence="1 2">
    <name type="scientific">Xanthomonas phaseoli pv. syngonii LMG 9055</name>
    <dbReference type="NCBI Taxonomy" id="1437878"/>
    <lineage>
        <taxon>Bacteria</taxon>
        <taxon>Pseudomonadati</taxon>
        <taxon>Pseudomonadota</taxon>
        <taxon>Gammaproteobacteria</taxon>
        <taxon>Lysobacterales</taxon>
        <taxon>Lysobacteraceae</taxon>
        <taxon>Xanthomonas</taxon>
    </lineage>
</organism>
<protein>
    <submittedName>
        <fullName evidence="1">Uncharacterized protein</fullName>
    </submittedName>
</protein>
<reference evidence="1 2" key="1">
    <citation type="journal article" date="2016" name="Plant Pathol.">
        <title>Genetic characterization of strains named as Xanthomonas axonopodis pv. dieffenbachiae leads to a taxonomic revision of the X. axonopodis species complex.</title>
        <authorList>
            <person name="Constantin E.C."/>
            <person name="Cleenwerck I."/>
            <person name="Maes M."/>
            <person name="Baeyen S."/>
            <person name="Van Malderghem C."/>
            <person name="De Vos P."/>
            <person name="Cottyn B."/>
        </authorList>
    </citation>
    <scope>NUCLEOTIDE SEQUENCE [LARGE SCALE GENOMIC DNA]</scope>
    <source>
        <strain evidence="2">LMG9055</strain>
    </source>
</reference>
<comment type="caution">
    <text evidence="1">The sequence shown here is derived from an EMBL/GenBank/DDBJ whole genome shotgun (WGS) entry which is preliminary data.</text>
</comment>
<accession>A0A1V9GR76</accession>
<reference evidence="1 2" key="2">
    <citation type="journal article" date="2017" name="Plant Pathol.">
        <title>Pathogenicity and virulence gene content of Xanthomonas strains infecting Araceae, formerly known as Xanthomonas axonopodis pv. dieffenbachiae.</title>
        <authorList>
            <person name="Constantin E.C."/>
            <person name="Haegeman A."/>
            <person name="Van Vaerenbergh J."/>
            <person name="Baeyen S."/>
            <person name="Van Malderghem C."/>
            <person name="Maes M."/>
            <person name="Cottyn B."/>
        </authorList>
    </citation>
    <scope>NUCLEOTIDE SEQUENCE [LARGE SCALE GENOMIC DNA]</scope>
    <source>
        <strain evidence="2">LMG9055</strain>
    </source>
</reference>
<dbReference type="Proteomes" id="UP000050343">
    <property type="component" value="Unassembled WGS sequence"/>
</dbReference>
<evidence type="ECO:0000313" key="1">
    <source>
        <dbReference type="EMBL" id="OQP73171.1"/>
    </source>
</evidence>
<gene>
    <name evidence="1" type="ORF">IA54_014170</name>
</gene>